<protein>
    <submittedName>
        <fullName evidence="3">Uncharacterized protein</fullName>
    </submittedName>
</protein>
<evidence type="ECO:0000313" key="4">
    <source>
        <dbReference type="Proteomes" id="UP001160148"/>
    </source>
</evidence>
<feature type="region of interest" description="Disordered" evidence="1">
    <location>
        <begin position="1"/>
        <end position="22"/>
    </location>
</feature>
<dbReference type="AlphaFoldDB" id="A0AAV0XAV3"/>
<evidence type="ECO:0000256" key="2">
    <source>
        <dbReference type="SAM" id="Phobius"/>
    </source>
</evidence>
<feature type="transmembrane region" description="Helical" evidence="2">
    <location>
        <begin position="60"/>
        <end position="79"/>
    </location>
</feature>
<gene>
    <name evidence="3" type="ORF">MEUPH1_LOCUS19825</name>
</gene>
<proteinExistence type="predicted"/>
<comment type="caution">
    <text evidence="3">The sequence shown here is derived from an EMBL/GenBank/DDBJ whole genome shotgun (WGS) entry which is preliminary data.</text>
</comment>
<dbReference type="EMBL" id="CARXXK010000004">
    <property type="protein sequence ID" value="CAI6365073.1"/>
    <property type="molecule type" value="Genomic_DNA"/>
</dbReference>
<feature type="transmembrane region" description="Helical" evidence="2">
    <location>
        <begin position="36"/>
        <end position="54"/>
    </location>
</feature>
<name>A0AAV0XAV3_9HEMI</name>
<organism evidence="3 4">
    <name type="scientific">Macrosiphum euphorbiae</name>
    <name type="common">potato aphid</name>
    <dbReference type="NCBI Taxonomy" id="13131"/>
    <lineage>
        <taxon>Eukaryota</taxon>
        <taxon>Metazoa</taxon>
        <taxon>Ecdysozoa</taxon>
        <taxon>Arthropoda</taxon>
        <taxon>Hexapoda</taxon>
        <taxon>Insecta</taxon>
        <taxon>Pterygota</taxon>
        <taxon>Neoptera</taxon>
        <taxon>Paraneoptera</taxon>
        <taxon>Hemiptera</taxon>
        <taxon>Sternorrhyncha</taxon>
        <taxon>Aphidomorpha</taxon>
        <taxon>Aphidoidea</taxon>
        <taxon>Aphididae</taxon>
        <taxon>Macrosiphini</taxon>
        <taxon>Macrosiphum</taxon>
    </lineage>
</organism>
<keyword evidence="2" id="KW-0472">Membrane</keyword>
<feature type="compositionally biased region" description="Acidic residues" evidence="1">
    <location>
        <begin position="1"/>
        <end position="11"/>
    </location>
</feature>
<keyword evidence="2" id="KW-1133">Transmembrane helix</keyword>
<reference evidence="3 4" key="1">
    <citation type="submission" date="2023-01" db="EMBL/GenBank/DDBJ databases">
        <authorList>
            <person name="Whitehead M."/>
        </authorList>
    </citation>
    <scope>NUCLEOTIDE SEQUENCE [LARGE SCALE GENOMIC DNA]</scope>
</reference>
<dbReference type="Proteomes" id="UP001160148">
    <property type="component" value="Unassembled WGS sequence"/>
</dbReference>
<keyword evidence="2" id="KW-0812">Transmembrane</keyword>
<keyword evidence="4" id="KW-1185">Reference proteome</keyword>
<feature type="region of interest" description="Disordered" evidence="1">
    <location>
        <begin position="100"/>
        <end position="131"/>
    </location>
</feature>
<sequence>MIECERSDDDAESRGRGSGNGCVEQAPCGRQADRSVLLHGLCAVIIALAAARILPASAFTALTALAVCLVGVRVLSPVLRTLSCSLFRFSGPCGRRSAEAKAIDNRNGGRSVPQRRPQAPPATTTSGGDAPPLVKRCLRLLMRAMRVVQRWAIVIRPKRSRRSTRRCHDTSSRSVTTCSTTAETVETVTGSRAGNDYVHCSQRQYQLVRTSRGQR</sequence>
<accession>A0AAV0XAV3</accession>
<evidence type="ECO:0000256" key="1">
    <source>
        <dbReference type="SAM" id="MobiDB-lite"/>
    </source>
</evidence>
<evidence type="ECO:0000313" key="3">
    <source>
        <dbReference type="EMBL" id="CAI6365073.1"/>
    </source>
</evidence>